<organism evidence="1">
    <name type="scientific">Anguilla anguilla</name>
    <name type="common">European freshwater eel</name>
    <name type="synonym">Muraena anguilla</name>
    <dbReference type="NCBI Taxonomy" id="7936"/>
    <lineage>
        <taxon>Eukaryota</taxon>
        <taxon>Metazoa</taxon>
        <taxon>Chordata</taxon>
        <taxon>Craniata</taxon>
        <taxon>Vertebrata</taxon>
        <taxon>Euteleostomi</taxon>
        <taxon>Actinopterygii</taxon>
        <taxon>Neopterygii</taxon>
        <taxon>Teleostei</taxon>
        <taxon>Anguilliformes</taxon>
        <taxon>Anguillidae</taxon>
        <taxon>Anguilla</taxon>
    </lineage>
</organism>
<evidence type="ECO:0000313" key="1">
    <source>
        <dbReference type="EMBL" id="JAH81295.1"/>
    </source>
</evidence>
<dbReference type="AlphaFoldDB" id="A0A0E9VVG6"/>
<name>A0A0E9VVG6_ANGAN</name>
<protein>
    <submittedName>
        <fullName evidence="1">Uncharacterized protein</fullName>
    </submittedName>
</protein>
<reference evidence="1" key="2">
    <citation type="journal article" date="2015" name="Fish Shellfish Immunol.">
        <title>Early steps in the European eel (Anguilla anguilla)-Vibrio vulnificus interaction in the gills: Role of the RtxA13 toxin.</title>
        <authorList>
            <person name="Callol A."/>
            <person name="Pajuelo D."/>
            <person name="Ebbesson L."/>
            <person name="Teles M."/>
            <person name="MacKenzie S."/>
            <person name="Amaro C."/>
        </authorList>
    </citation>
    <scope>NUCLEOTIDE SEQUENCE</scope>
</reference>
<proteinExistence type="predicted"/>
<reference evidence="1" key="1">
    <citation type="submission" date="2014-11" db="EMBL/GenBank/DDBJ databases">
        <authorList>
            <person name="Amaro Gonzalez C."/>
        </authorList>
    </citation>
    <scope>NUCLEOTIDE SEQUENCE</scope>
</reference>
<dbReference type="EMBL" id="GBXM01027282">
    <property type="protein sequence ID" value="JAH81295.1"/>
    <property type="molecule type" value="Transcribed_RNA"/>
</dbReference>
<sequence length="47" mass="5466">MTFFTHNYFIDNSQIFDYRCFPSTHPFSKLCISGQATTEAASYPSRH</sequence>
<accession>A0A0E9VVG6</accession>